<dbReference type="Proteomes" id="UP000466514">
    <property type="component" value="Chromosome"/>
</dbReference>
<name>A0A7I7MHA7_9MYCO</name>
<keyword evidence="2" id="KW-1185">Reference proteome</keyword>
<protein>
    <submittedName>
        <fullName evidence="1">Uncharacterized protein</fullName>
    </submittedName>
</protein>
<proteinExistence type="predicted"/>
<dbReference type="AlphaFoldDB" id="A0A7I7MHA7"/>
<evidence type="ECO:0000313" key="2">
    <source>
        <dbReference type="Proteomes" id="UP000466514"/>
    </source>
</evidence>
<gene>
    <name evidence="1" type="ORF">MPSYJ_50060</name>
</gene>
<dbReference type="KEGG" id="mpsc:MPSYJ_50060"/>
<organism evidence="1 2">
    <name type="scientific">Mycolicibacterium psychrotolerans</name>
    <dbReference type="NCBI Taxonomy" id="216929"/>
    <lineage>
        <taxon>Bacteria</taxon>
        <taxon>Bacillati</taxon>
        <taxon>Actinomycetota</taxon>
        <taxon>Actinomycetes</taxon>
        <taxon>Mycobacteriales</taxon>
        <taxon>Mycobacteriaceae</taxon>
        <taxon>Mycolicibacterium</taxon>
    </lineage>
</organism>
<reference evidence="1 2" key="1">
    <citation type="journal article" date="2019" name="Emerg. Microbes Infect.">
        <title>Comprehensive subspecies identification of 175 nontuberculous mycobacteria species based on 7547 genomic profiles.</title>
        <authorList>
            <person name="Matsumoto Y."/>
            <person name="Kinjo T."/>
            <person name="Motooka D."/>
            <person name="Nabeya D."/>
            <person name="Jung N."/>
            <person name="Uechi K."/>
            <person name="Horii T."/>
            <person name="Iida T."/>
            <person name="Fujita J."/>
            <person name="Nakamura S."/>
        </authorList>
    </citation>
    <scope>NUCLEOTIDE SEQUENCE [LARGE SCALE GENOMIC DNA]</scope>
    <source>
        <strain evidence="1 2">JCM 13323</strain>
    </source>
</reference>
<dbReference type="EMBL" id="AP022574">
    <property type="protein sequence ID" value="BBX71545.1"/>
    <property type="molecule type" value="Genomic_DNA"/>
</dbReference>
<evidence type="ECO:0000313" key="1">
    <source>
        <dbReference type="EMBL" id="BBX71545.1"/>
    </source>
</evidence>
<sequence length="85" mass="9134">MVSACANNRVQLGVSDEGVALKVEHRGDPRRQQAVSVPLRLLQVPLSTTLVVNEGWLFSCLTVLNGYVDVLAVSVAMKKSSLVAK</sequence>
<accession>A0A7I7MHA7</accession>